<accession>E9GE14</accession>
<dbReference type="PROSITE" id="PS00518">
    <property type="entry name" value="ZF_RING_1"/>
    <property type="match status" value="1"/>
</dbReference>
<dbReference type="Gene3D" id="3.30.40.10">
    <property type="entry name" value="Zinc/RING finger domain, C3HC4 (zinc finger)"/>
    <property type="match status" value="1"/>
</dbReference>
<dbReference type="Proteomes" id="UP000000305">
    <property type="component" value="Unassembled WGS sequence"/>
</dbReference>
<evidence type="ECO:0000256" key="1">
    <source>
        <dbReference type="ARBA" id="ARBA00022670"/>
    </source>
</evidence>
<evidence type="ECO:0000256" key="4">
    <source>
        <dbReference type="ARBA" id="ARBA00022786"/>
    </source>
</evidence>
<dbReference type="eggNOG" id="KOG1866">
    <property type="taxonomic scope" value="Eukaryota"/>
</dbReference>
<keyword evidence="5" id="KW-0378">Hydrolase</keyword>
<dbReference type="HOGENOM" id="CLU_033941_0_0_1"/>
<name>E9GE14_DAPPU</name>
<sequence length="667" mass="76713">MEEDATEHYITCRVCYLQFDDHQVKPKLLSCSHTVCLTCLKQIYNHGAVIKCPVCRRSDRLQSVEQLPTNQALLHMIKLNEKLKCQKLTCLSESLEVDTLLKELLEIHSPEDKVFFDQLRKIIQFVVKDSTRSLEPVWEIQNHWTNGAYVVKLHQTVISCVKEFTLQHVNYLISGIQARWNSVDVTQRYALLNFIRTLANETDYDDVPFQVLDVILEFVQCPDTPDELMDSCIDIQCKILNDCFNSDLVSHWILNCIQIIQHREQQRSVMVAMKLIRHLCYLYAVKSASSNDHYQQSAEFTELVWLKYKEIYMFLNQEWHLLDLAVAEIVAYMADVRLNWTGTNQAHPAAIQERLTFILMILKYGQLVLSDSDAISIWTCLVGGTVSASDSDVCFDWAYDLLKETIIYLGSRLVACSIEIPENVIGDCLDRFRDECLASRRVPRCLVTMTQTKLMDHLAELLEEEDIPQSFEAFEHRRELTIGIHTVLSLPLKFDINRSIFLLSVTKRGRLLGKIHIKPWALFGSSKFIQELWEFCIGNPRKIGRRIVKSTSDTFVSLKLKNAMFQPVVPELLNYAIWVDSECAEKACQVGITGIQSSHRRDGNSRRVTGWQFVFLFRDKSPGNHQPKTSLRFGDVVQGIDVVKSLCCSRTLSSHFSDGLRVTLEAI</sequence>
<dbReference type="GO" id="GO:0008270">
    <property type="term" value="F:zinc ion binding"/>
    <property type="evidence" value="ECO:0007669"/>
    <property type="project" value="UniProtKB-KW"/>
</dbReference>
<evidence type="ECO:0000256" key="2">
    <source>
        <dbReference type="ARBA" id="ARBA00022723"/>
    </source>
</evidence>
<protein>
    <recommendedName>
        <fullName evidence="8">RING-type domain-containing protein</fullName>
    </recommendedName>
</protein>
<dbReference type="InterPro" id="IPR056850">
    <property type="entry name" value="ARM_UBP34_24_USP9X_Y"/>
</dbReference>
<keyword evidence="1" id="KW-0645">Protease</keyword>
<dbReference type="EMBL" id="GL732540">
    <property type="protein sequence ID" value="EFX82189.1"/>
    <property type="molecule type" value="Genomic_DNA"/>
</dbReference>
<dbReference type="PANTHER" id="PTHR25464:SF2">
    <property type="entry name" value="RING-TYPE DOMAIN-CONTAINING PROTEIN"/>
    <property type="match status" value="1"/>
</dbReference>
<dbReference type="Pfam" id="PF14634">
    <property type="entry name" value="zf-RING_5"/>
    <property type="match status" value="1"/>
</dbReference>
<dbReference type="GO" id="GO:0008233">
    <property type="term" value="F:peptidase activity"/>
    <property type="evidence" value="ECO:0007669"/>
    <property type="project" value="UniProtKB-KW"/>
</dbReference>
<keyword evidence="3 7" id="KW-0863">Zinc-finger</keyword>
<dbReference type="GO" id="GO:0016567">
    <property type="term" value="P:protein ubiquitination"/>
    <property type="evidence" value="ECO:0000318"/>
    <property type="project" value="GO_Central"/>
</dbReference>
<evidence type="ECO:0000256" key="7">
    <source>
        <dbReference type="PROSITE-ProRule" id="PRU00175"/>
    </source>
</evidence>
<dbReference type="InterPro" id="IPR013083">
    <property type="entry name" value="Znf_RING/FYVE/PHD"/>
</dbReference>
<dbReference type="InParanoid" id="E9GE14"/>
<reference evidence="9 10" key="1">
    <citation type="journal article" date="2011" name="Science">
        <title>The ecoresponsive genome of Daphnia pulex.</title>
        <authorList>
            <person name="Colbourne J.K."/>
            <person name="Pfrender M.E."/>
            <person name="Gilbert D."/>
            <person name="Thomas W.K."/>
            <person name="Tucker A."/>
            <person name="Oakley T.H."/>
            <person name="Tokishita S."/>
            <person name="Aerts A."/>
            <person name="Arnold G.J."/>
            <person name="Basu M.K."/>
            <person name="Bauer D.J."/>
            <person name="Caceres C.E."/>
            <person name="Carmel L."/>
            <person name="Casola C."/>
            <person name="Choi J.H."/>
            <person name="Detter J.C."/>
            <person name="Dong Q."/>
            <person name="Dusheyko S."/>
            <person name="Eads B.D."/>
            <person name="Frohlich T."/>
            <person name="Geiler-Samerotte K.A."/>
            <person name="Gerlach D."/>
            <person name="Hatcher P."/>
            <person name="Jogdeo S."/>
            <person name="Krijgsveld J."/>
            <person name="Kriventseva E.V."/>
            <person name="Kultz D."/>
            <person name="Laforsch C."/>
            <person name="Lindquist E."/>
            <person name="Lopez J."/>
            <person name="Manak J.R."/>
            <person name="Muller J."/>
            <person name="Pangilinan J."/>
            <person name="Patwardhan R.P."/>
            <person name="Pitluck S."/>
            <person name="Pritham E.J."/>
            <person name="Rechtsteiner A."/>
            <person name="Rho M."/>
            <person name="Rogozin I.B."/>
            <person name="Sakarya O."/>
            <person name="Salamov A."/>
            <person name="Schaack S."/>
            <person name="Shapiro H."/>
            <person name="Shiga Y."/>
            <person name="Skalitzky C."/>
            <person name="Smith Z."/>
            <person name="Souvorov A."/>
            <person name="Sung W."/>
            <person name="Tang Z."/>
            <person name="Tsuchiya D."/>
            <person name="Tu H."/>
            <person name="Vos H."/>
            <person name="Wang M."/>
            <person name="Wolf Y.I."/>
            <person name="Yamagata H."/>
            <person name="Yamada T."/>
            <person name="Ye Y."/>
            <person name="Shaw J.R."/>
            <person name="Andrews J."/>
            <person name="Crease T.J."/>
            <person name="Tang H."/>
            <person name="Lucas S.M."/>
            <person name="Robertson H.M."/>
            <person name="Bork P."/>
            <person name="Koonin E.V."/>
            <person name="Zdobnov E.M."/>
            <person name="Grigoriev I.V."/>
            <person name="Lynch M."/>
            <person name="Boore J.L."/>
        </authorList>
    </citation>
    <scope>NUCLEOTIDE SEQUENCE [LARGE SCALE GENOMIC DNA]</scope>
</reference>
<evidence type="ECO:0000256" key="5">
    <source>
        <dbReference type="ARBA" id="ARBA00022801"/>
    </source>
</evidence>
<organism evidence="9 10">
    <name type="scientific">Daphnia pulex</name>
    <name type="common">Water flea</name>
    <dbReference type="NCBI Taxonomy" id="6669"/>
    <lineage>
        <taxon>Eukaryota</taxon>
        <taxon>Metazoa</taxon>
        <taxon>Ecdysozoa</taxon>
        <taxon>Arthropoda</taxon>
        <taxon>Crustacea</taxon>
        <taxon>Branchiopoda</taxon>
        <taxon>Diplostraca</taxon>
        <taxon>Cladocera</taxon>
        <taxon>Anomopoda</taxon>
        <taxon>Daphniidae</taxon>
        <taxon>Daphnia</taxon>
    </lineage>
</organism>
<keyword evidence="2" id="KW-0479">Metal-binding</keyword>
<dbReference type="GO" id="GO:0006508">
    <property type="term" value="P:proteolysis"/>
    <property type="evidence" value="ECO:0007669"/>
    <property type="project" value="UniProtKB-KW"/>
</dbReference>
<dbReference type="PROSITE" id="PS50089">
    <property type="entry name" value="ZF_RING_2"/>
    <property type="match status" value="1"/>
</dbReference>
<dbReference type="PANTHER" id="PTHR25464">
    <property type="entry name" value="TRIPARTITE MOTIF-CONTAINING PROTEIN 2-LIKE PROTEIN"/>
    <property type="match status" value="1"/>
</dbReference>
<dbReference type="SUPFAM" id="SSF57850">
    <property type="entry name" value="RING/U-box"/>
    <property type="match status" value="1"/>
</dbReference>
<dbReference type="OrthoDB" id="6270329at2759"/>
<dbReference type="SMART" id="SM00184">
    <property type="entry name" value="RING"/>
    <property type="match status" value="1"/>
</dbReference>
<dbReference type="InterPro" id="IPR001841">
    <property type="entry name" value="Znf_RING"/>
</dbReference>
<evidence type="ECO:0000259" key="8">
    <source>
        <dbReference type="PROSITE" id="PS50089"/>
    </source>
</evidence>
<dbReference type="KEGG" id="dpx:DAPPUDRAFT_302623"/>
<dbReference type="STRING" id="6669.E9GE14"/>
<proteinExistence type="predicted"/>
<evidence type="ECO:0000313" key="10">
    <source>
        <dbReference type="Proteomes" id="UP000000305"/>
    </source>
</evidence>
<dbReference type="Pfam" id="PF25010">
    <property type="entry name" value="ARM_UBP24_USP9X-Y"/>
    <property type="match status" value="1"/>
</dbReference>
<dbReference type="AlphaFoldDB" id="E9GE14"/>
<evidence type="ECO:0000256" key="6">
    <source>
        <dbReference type="ARBA" id="ARBA00022833"/>
    </source>
</evidence>
<evidence type="ECO:0000313" key="9">
    <source>
        <dbReference type="EMBL" id="EFX82189.1"/>
    </source>
</evidence>
<dbReference type="PhylomeDB" id="E9GE14"/>
<keyword evidence="10" id="KW-1185">Reference proteome</keyword>
<dbReference type="InterPro" id="IPR017907">
    <property type="entry name" value="Znf_RING_CS"/>
</dbReference>
<evidence type="ECO:0000256" key="3">
    <source>
        <dbReference type="ARBA" id="ARBA00022771"/>
    </source>
</evidence>
<dbReference type="GO" id="GO:0061630">
    <property type="term" value="F:ubiquitin protein ligase activity"/>
    <property type="evidence" value="ECO:0000318"/>
    <property type="project" value="GO_Central"/>
</dbReference>
<keyword evidence="4" id="KW-0833">Ubl conjugation pathway</keyword>
<feature type="domain" description="RING-type" evidence="8">
    <location>
        <begin position="12"/>
        <end position="56"/>
    </location>
</feature>
<gene>
    <name evidence="9" type="ORF">DAPPUDRAFT_302623</name>
</gene>
<keyword evidence="6" id="KW-0862">Zinc</keyword>